<dbReference type="GO" id="GO:0005886">
    <property type="term" value="C:plasma membrane"/>
    <property type="evidence" value="ECO:0007669"/>
    <property type="project" value="UniProtKB-SubCell"/>
</dbReference>
<dbReference type="Proteomes" id="UP000198432">
    <property type="component" value="Unassembled WGS sequence"/>
</dbReference>
<dbReference type="PANTHER" id="PTHR31686:SF1">
    <property type="entry name" value="SULFITE EFFLUX PUMP SSU1"/>
    <property type="match status" value="1"/>
</dbReference>
<comment type="similarity">
    <text evidence="2">Belongs to the tellurite-resistance/dicarboxylate transporter (TDT) family.</text>
</comment>
<feature type="transmembrane region" description="Helical" evidence="8">
    <location>
        <begin position="214"/>
        <end position="233"/>
    </location>
</feature>
<evidence type="ECO:0000256" key="3">
    <source>
        <dbReference type="ARBA" id="ARBA00022448"/>
    </source>
</evidence>
<feature type="transmembrane region" description="Helical" evidence="8">
    <location>
        <begin position="253"/>
        <end position="275"/>
    </location>
</feature>
<dbReference type="AlphaFoldDB" id="A0A239LSY1"/>
<keyword evidence="7 8" id="KW-0472">Membrane</keyword>
<feature type="transmembrane region" description="Helical" evidence="8">
    <location>
        <begin position="81"/>
        <end position="99"/>
    </location>
</feature>
<evidence type="ECO:0000313" key="9">
    <source>
        <dbReference type="EMBL" id="SNT33551.1"/>
    </source>
</evidence>
<accession>A0A239LSY1</accession>
<evidence type="ECO:0000313" key="10">
    <source>
        <dbReference type="Proteomes" id="UP000198432"/>
    </source>
</evidence>
<feature type="transmembrane region" description="Helical" evidence="8">
    <location>
        <begin position="12"/>
        <end position="35"/>
    </location>
</feature>
<sequence length="353" mass="40309">MYVFSLLKEEVKALFPAYFALVMSTGIVSIAAHLLDFPTISVVLFWINNVLYAFMLCMLLCRVLFFFSAFNEDLRSHAKGAGFLTLVAATCILGIQHILLKDNYATARGLWYFALVLWIMLTYTFFIDITTKREKPSLEQGINGIWLVIVVATQSVAILGTFLAHHLPFPTERVVFLCLCGYMLGCMLYIILITLIFYRLTFFPMKAEGFAPPYWINMGAVAISTLSGATLILSINETTGFLDFIPFLKGFSLFFWVTGTWWIPLIVILGLWRHIYNHFPLFYHPQYWGMVFPLGMYTVCTWRLAQALKLPYLQLIPSYFIYIAFAAWAVTFLGLCLNLLKLFTSKNTTTSKA</sequence>
<evidence type="ECO:0000256" key="7">
    <source>
        <dbReference type="ARBA" id="ARBA00023136"/>
    </source>
</evidence>
<dbReference type="PANTHER" id="PTHR31686">
    <property type="match status" value="1"/>
</dbReference>
<evidence type="ECO:0000256" key="5">
    <source>
        <dbReference type="ARBA" id="ARBA00022692"/>
    </source>
</evidence>
<proteinExistence type="inferred from homology"/>
<keyword evidence="6 8" id="KW-1133">Transmembrane helix</keyword>
<feature type="transmembrane region" description="Helical" evidence="8">
    <location>
        <begin position="319"/>
        <end position="340"/>
    </location>
</feature>
<keyword evidence="10" id="KW-1185">Reference proteome</keyword>
<dbReference type="InterPro" id="IPR051629">
    <property type="entry name" value="Sulfite_efflux_TDT"/>
</dbReference>
<comment type="subcellular location">
    <subcellularLocation>
        <location evidence="1">Cell membrane</location>
        <topology evidence="1">Multi-pass membrane protein</topology>
    </subcellularLocation>
</comment>
<dbReference type="CDD" id="cd09319">
    <property type="entry name" value="TDT_like_1"/>
    <property type="match status" value="1"/>
</dbReference>
<dbReference type="Pfam" id="PF03595">
    <property type="entry name" value="SLAC1"/>
    <property type="match status" value="1"/>
</dbReference>
<gene>
    <name evidence="9" type="ORF">SAMN06296052_1507</name>
</gene>
<evidence type="ECO:0000256" key="8">
    <source>
        <dbReference type="SAM" id="Phobius"/>
    </source>
</evidence>
<dbReference type="GO" id="GO:0000319">
    <property type="term" value="F:sulfite transmembrane transporter activity"/>
    <property type="evidence" value="ECO:0007669"/>
    <property type="project" value="TreeGrafter"/>
</dbReference>
<name>A0A239LSY1_9BACT</name>
<evidence type="ECO:0000256" key="6">
    <source>
        <dbReference type="ARBA" id="ARBA00022989"/>
    </source>
</evidence>
<protein>
    <submittedName>
        <fullName evidence="9">Tellurite resistance protein TehA</fullName>
    </submittedName>
</protein>
<evidence type="ECO:0000256" key="2">
    <source>
        <dbReference type="ARBA" id="ARBA00008566"/>
    </source>
</evidence>
<keyword evidence="5 8" id="KW-0812">Transmembrane</keyword>
<keyword evidence="4" id="KW-1003">Cell membrane</keyword>
<organism evidence="9 10">
    <name type="scientific">Pontibacter ummariensis</name>
    <dbReference type="NCBI Taxonomy" id="1610492"/>
    <lineage>
        <taxon>Bacteria</taxon>
        <taxon>Pseudomonadati</taxon>
        <taxon>Bacteroidota</taxon>
        <taxon>Cytophagia</taxon>
        <taxon>Cytophagales</taxon>
        <taxon>Hymenobacteraceae</taxon>
        <taxon>Pontibacter</taxon>
    </lineage>
</organism>
<reference evidence="10" key="1">
    <citation type="submission" date="2017-06" db="EMBL/GenBank/DDBJ databases">
        <authorList>
            <person name="Varghese N."/>
            <person name="Submissions S."/>
        </authorList>
    </citation>
    <scope>NUCLEOTIDE SEQUENCE [LARGE SCALE GENOMIC DNA]</scope>
    <source>
        <strain evidence="10">NKM1</strain>
    </source>
</reference>
<feature type="transmembrane region" description="Helical" evidence="8">
    <location>
        <begin position="50"/>
        <end position="69"/>
    </location>
</feature>
<evidence type="ECO:0000256" key="1">
    <source>
        <dbReference type="ARBA" id="ARBA00004651"/>
    </source>
</evidence>
<dbReference type="OrthoDB" id="958273at2"/>
<dbReference type="EMBL" id="FZOQ01000050">
    <property type="protein sequence ID" value="SNT33551.1"/>
    <property type="molecule type" value="Genomic_DNA"/>
</dbReference>
<evidence type="ECO:0000256" key="4">
    <source>
        <dbReference type="ARBA" id="ARBA00022475"/>
    </source>
</evidence>
<feature type="transmembrane region" description="Helical" evidence="8">
    <location>
        <begin position="174"/>
        <end position="202"/>
    </location>
</feature>
<keyword evidence="3" id="KW-0813">Transport</keyword>
<dbReference type="RefSeq" id="WP_089321960.1">
    <property type="nucleotide sequence ID" value="NZ_FZOQ01000050.1"/>
</dbReference>
<dbReference type="Gene3D" id="1.50.10.150">
    <property type="entry name" value="Voltage-dependent anion channel"/>
    <property type="match status" value="1"/>
</dbReference>
<feature type="transmembrane region" description="Helical" evidence="8">
    <location>
        <begin position="287"/>
        <end position="307"/>
    </location>
</feature>
<feature type="transmembrane region" description="Helical" evidence="8">
    <location>
        <begin position="111"/>
        <end position="129"/>
    </location>
</feature>
<feature type="transmembrane region" description="Helical" evidence="8">
    <location>
        <begin position="141"/>
        <end position="162"/>
    </location>
</feature>
<dbReference type="InterPro" id="IPR038665">
    <property type="entry name" value="Voltage-dep_anion_channel_sf"/>
</dbReference>
<dbReference type="InterPro" id="IPR004695">
    <property type="entry name" value="SLAC1/Mae1/Ssu1/TehA"/>
</dbReference>